<evidence type="ECO:0000256" key="1">
    <source>
        <dbReference type="SAM" id="MobiDB-lite"/>
    </source>
</evidence>
<dbReference type="EMBL" id="MU853333">
    <property type="protein sequence ID" value="KAK4116885.1"/>
    <property type="molecule type" value="Genomic_DNA"/>
</dbReference>
<gene>
    <name evidence="2" type="ORF">N656DRAFT_281700</name>
</gene>
<evidence type="ECO:0000313" key="2">
    <source>
        <dbReference type="EMBL" id="KAK4116885.1"/>
    </source>
</evidence>
<proteinExistence type="predicted"/>
<dbReference type="RefSeq" id="XP_064674455.1">
    <property type="nucleotide sequence ID" value="XM_064809106.1"/>
</dbReference>
<reference evidence="2" key="2">
    <citation type="submission" date="2023-05" db="EMBL/GenBank/DDBJ databases">
        <authorList>
            <consortium name="Lawrence Berkeley National Laboratory"/>
            <person name="Steindorff A."/>
            <person name="Hensen N."/>
            <person name="Bonometti L."/>
            <person name="Westerberg I."/>
            <person name="Brannstrom I.O."/>
            <person name="Guillou S."/>
            <person name="Cros-Aarteil S."/>
            <person name="Calhoun S."/>
            <person name="Haridas S."/>
            <person name="Kuo A."/>
            <person name="Mondo S."/>
            <person name="Pangilinan J."/>
            <person name="Riley R."/>
            <person name="Labutti K."/>
            <person name="Andreopoulos B."/>
            <person name="Lipzen A."/>
            <person name="Chen C."/>
            <person name="Yanf M."/>
            <person name="Daum C."/>
            <person name="Ng V."/>
            <person name="Clum A."/>
            <person name="Ohm R."/>
            <person name="Martin F."/>
            <person name="Silar P."/>
            <person name="Natvig D."/>
            <person name="Lalanne C."/>
            <person name="Gautier V."/>
            <person name="Ament-Velasquez S.L."/>
            <person name="Kruys A."/>
            <person name="Hutchinson M.I."/>
            <person name="Powell A.J."/>
            <person name="Barry K."/>
            <person name="Miller A.N."/>
            <person name="Grigoriev I.V."/>
            <person name="Debuchy R."/>
            <person name="Gladieux P."/>
            <person name="Thoren M.H."/>
            <person name="Johannesson H."/>
        </authorList>
    </citation>
    <scope>NUCLEOTIDE SEQUENCE</scope>
    <source>
        <strain evidence="2">CBS 508.74</strain>
    </source>
</reference>
<dbReference type="Proteomes" id="UP001302812">
    <property type="component" value="Unassembled WGS sequence"/>
</dbReference>
<reference evidence="2" key="1">
    <citation type="journal article" date="2023" name="Mol. Phylogenet. Evol.">
        <title>Genome-scale phylogeny and comparative genomics of the fungal order Sordariales.</title>
        <authorList>
            <person name="Hensen N."/>
            <person name="Bonometti L."/>
            <person name="Westerberg I."/>
            <person name="Brannstrom I.O."/>
            <person name="Guillou S."/>
            <person name="Cros-Aarteil S."/>
            <person name="Calhoun S."/>
            <person name="Haridas S."/>
            <person name="Kuo A."/>
            <person name="Mondo S."/>
            <person name="Pangilinan J."/>
            <person name="Riley R."/>
            <person name="LaButti K."/>
            <person name="Andreopoulos B."/>
            <person name="Lipzen A."/>
            <person name="Chen C."/>
            <person name="Yan M."/>
            <person name="Daum C."/>
            <person name="Ng V."/>
            <person name="Clum A."/>
            <person name="Steindorff A."/>
            <person name="Ohm R.A."/>
            <person name="Martin F."/>
            <person name="Silar P."/>
            <person name="Natvig D.O."/>
            <person name="Lalanne C."/>
            <person name="Gautier V."/>
            <person name="Ament-Velasquez S.L."/>
            <person name="Kruys A."/>
            <person name="Hutchinson M.I."/>
            <person name="Powell A.J."/>
            <person name="Barry K."/>
            <person name="Miller A.N."/>
            <person name="Grigoriev I.V."/>
            <person name="Debuchy R."/>
            <person name="Gladieux P."/>
            <person name="Hiltunen Thoren M."/>
            <person name="Johannesson H."/>
        </authorList>
    </citation>
    <scope>NUCLEOTIDE SEQUENCE</scope>
    <source>
        <strain evidence="2">CBS 508.74</strain>
    </source>
</reference>
<dbReference type="AlphaFoldDB" id="A0AAN6YWQ5"/>
<comment type="caution">
    <text evidence="2">The sequence shown here is derived from an EMBL/GenBank/DDBJ whole genome shotgun (WGS) entry which is preliminary data.</text>
</comment>
<evidence type="ECO:0000313" key="3">
    <source>
        <dbReference type="Proteomes" id="UP001302812"/>
    </source>
</evidence>
<dbReference type="GeneID" id="89933229"/>
<keyword evidence="3" id="KW-1185">Reference proteome</keyword>
<protein>
    <submittedName>
        <fullName evidence="2">Uncharacterized protein</fullName>
    </submittedName>
</protein>
<feature type="region of interest" description="Disordered" evidence="1">
    <location>
        <begin position="53"/>
        <end position="73"/>
    </location>
</feature>
<accession>A0AAN6YWQ5</accession>
<sequence>MNPPAHRSIWACRYSRPCGTPRVTGNRVHMHAAFTGISIHVCISSLSPNHHASAPQPIPRVPTGPGSDKSPQTVRRMTTGPLWGLQCIVLDHQAPPERPKSWRVQGSEAFDFLVHLSLSTSFRTLVSTSVAGQLIRELWLALSLPCTMHGSTGTCRVGTKLN</sequence>
<organism evidence="2 3">
    <name type="scientific">Canariomyces notabilis</name>
    <dbReference type="NCBI Taxonomy" id="2074819"/>
    <lineage>
        <taxon>Eukaryota</taxon>
        <taxon>Fungi</taxon>
        <taxon>Dikarya</taxon>
        <taxon>Ascomycota</taxon>
        <taxon>Pezizomycotina</taxon>
        <taxon>Sordariomycetes</taxon>
        <taxon>Sordariomycetidae</taxon>
        <taxon>Sordariales</taxon>
        <taxon>Chaetomiaceae</taxon>
        <taxon>Canariomyces</taxon>
    </lineage>
</organism>
<name>A0AAN6YWQ5_9PEZI</name>